<feature type="transmembrane region" description="Helical" evidence="3">
    <location>
        <begin position="139"/>
        <end position="160"/>
    </location>
</feature>
<feature type="transmembrane region" description="Helical" evidence="3">
    <location>
        <begin position="196"/>
        <end position="217"/>
    </location>
</feature>
<feature type="transmembrane region" description="Helical" evidence="3">
    <location>
        <begin position="365"/>
        <end position="388"/>
    </location>
</feature>
<dbReference type="EMBL" id="JBFMKM010000004">
    <property type="protein sequence ID" value="KAL1306614.1"/>
    <property type="molecule type" value="Genomic_DNA"/>
</dbReference>
<evidence type="ECO:0000256" key="3">
    <source>
        <dbReference type="SAM" id="Phobius"/>
    </source>
</evidence>
<evidence type="ECO:0000313" key="5">
    <source>
        <dbReference type="EMBL" id="KAL1306614.1"/>
    </source>
</evidence>
<organism evidence="5 6">
    <name type="scientific">Neodothiora populina</name>
    <dbReference type="NCBI Taxonomy" id="2781224"/>
    <lineage>
        <taxon>Eukaryota</taxon>
        <taxon>Fungi</taxon>
        <taxon>Dikarya</taxon>
        <taxon>Ascomycota</taxon>
        <taxon>Pezizomycotina</taxon>
        <taxon>Dothideomycetes</taxon>
        <taxon>Dothideomycetidae</taxon>
        <taxon>Dothideales</taxon>
        <taxon>Dothioraceae</taxon>
        <taxon>Neodothiora</taxon>
    </lineage>
</organism>
<evidence type="ECO:0000256" key="1">
    <source>
        <dbReference type="ARBA" id="ARBA00004141"/>
    </source>
</evidence>
<keyword evidence="3" id="KW-0812">Transmembrane</keyword>
<evidence type="ECO:0000256" key="2">
    <source>
        <dbReference type="ARBA" id="ARBA00006727"/>
    </source>
</evidence>
<name>A0ABR3PKE2_9PEZI</name>
<gene>
    <name evidence="5" type="ORF">AAFC00_005295</name>
</gene>
<dbReference type="Gene3D" id="1.20.1250.20">
    <property type="entry name" value="MFS general substrate transporter like domains"/>
    <property type="match status" value="2"/>
</dbReference>
<comment type="caution">
    <text evidence="5">The sequence shown here is derived from an EMBL/GenBank/DDBJ whole genome shotgun (WGS) entry which is preliminary data.</text>
</comment>
<accession>A0ABR3PKE2</accession>
<dbReference type="Pfam" id="PF07690">
    <property type="entry name" value="MFS_1"/>
    <property type="match status" value="1"/>
</dbReference>
<dbReference type="InterPro" id="IPR036259">
    <property type="entry name" value="MFS_trans_sf"/>
</dbReference>
<proteinExistence type="inferred from homology"/>
<sequence length="429" mass="46436">MSSPEKLDIPHVDPVDGEIPSPVATKVLDDVPEGGYGWICVLAVGIINCFVWGQAASYGVYLSYYLANDTFHDATSFDYAVIGGLEFAVALFIAPLVTITTRTLGTRFTMSIGVLVHACGFIAASFATKISHLYATQGFMIGVGIGFMFIPSVTVLPQWFHKRRTLAQGFSSAGSGVGGIIFSLGTHAMIDGISLAWSLRITGILCFAFNLLATILLRDRNAQVKPMQVGFASYLLKRPEVILLLLYSFVNLLGYMVLLYSLSAFAVSIGLTQSQASNITALLNLGTAIGRPAVGFASDRWGRLIIAGSLSMFTGICCFIIWIPANSYGVLIFYAILAGMTIGTFWMTVAPLAAEVAGLREVPSLLSLTWLAIVLPCLFAEVIGLYIRRDGSRPYLWAQVFTGLAYIVSSLFLAALWRTKRRADHQQTS</sequence>
<keyword evidence="3" id="KW-0472">Membrane</keyword>
<dbReference type="Proteomes" id="UP001562354">
    <property type="component" value="Unassembled WGS sequence"/>
</dbReference>
<dbReference type="InterPro" id="IPR011701">
    <property type="entry name" value="MFS"/>
</dbReference>
<protein>
    <recommendedName>
        <fullName evidence="4">Major facilitator superfamily (MFS) profile domain-containing protein</fullName>
    </recommendedName>
</protein>
<dbReference type="InterPro" id="IPR050327">
    <property type="entry name" value="Proton-linked_MCT"/>
</dbReference>
<dbReference type="InterPro" id="IPR020846">
    <property type="entry name" value="MFS_dom"/>
</dbReference>
<feature type="transmembrane region" description="Helical" evidence="3">
    <location>
        <begin position="36"/>
        <end position="59"/>
    </location>
</feature>
<feature type="transmembrane region" description="Helical" evidence="3">
    <location>
        <begin position="394"/>
        <end position="417"/>
    </location>
</feature>
<feature type="transmembrane region" description="Helical" evidence="3">
    <location>
        <begin position="331"/>
        <end position="353"/>
    </location>
</feature>
<feature type="transmembrane region" description="Helical" evidence="3">
    <location>
        <begin position="108"/>
        <end position="127"/>
    </location>
</feature>
<evidence type="ECO:0000313" key="6">
    <source>
        <dbReference type="Proteomes" id="UP001562354"/>
    </source>
</evidence>
<dbReference type="PANTHER" id="PTHR11360">
    <property type="entry name" value="MONOCARBOXYLATE TRANSPORTER"/>
    <property type="match status" value="1"/>
</dbReference>
<dbReference type="GeneID" id="95978994"/>
<comment type="similarity">
    <text evidence="2">Belongs to the major facilitator superfamily. Monocarboxylate porter (TC 2.A.1.13) family.</text>
</comment>
<dbReference type="RefSeq" id="XP_069202886.1">
    <property type="nucleotide sequence ID" value="XM_069348236.1"/>
</dbReference>
<reference evidence="5 6" key="1">
    <citation type="submission" date="2024-07" db="EMBL/GenBank/DDBJ databases">
        <title>Draft sequence of the Neodothiora populina.</title>
        <authorList>
            <person name="Drown D.D."/>
            <person name="Schuette U.S."/>
            <person name="Buechlein A.B."/>
            <person name="Rusch D.R."/>
            <person name="Winton L.W."/>
            <person name="Adams G.A."/>
        </authorList>
    </citation>
    <scope>NUCLEOTIDE SEQUENCE [LARGE SCALE GENOMIC DNA]</scope>
    <source>
        <strain evidence="5 6">CPC 39397</strain>
    </source>
</reference>
<feature type="transmembrane region" description="Helical" evidence="3">
    <location>
        <begin position="241"/>
        <end position="267"/>
    </location>
</feature>
<keyword evidence="3" id="KW-1133">Transmembrane helix</keyword>
<comment type="subcellular location">
    <subcellularLocation>
        <location evidence="1">Membrane</location>
        <topology evidence="1">Multi-pass membrane protein</topology>
    </subcellularLocation>
</comment>
<dbReference type="PROSITE" id="PS50850">
    <property type="entry name" value="MFS"/>
    <property type="match status" value="1"/>
</dbReference>
<keyword evidence="6" id="KW-1185">Reference proteome</keyword>
<feature type="transmembrane region" description="Helical" evidence="3">
    <location>
        <begin position="304"/>
        <end position="325"/>
    </location>
</feature>
<feature type="transmembrane region" description="Helical" evidence="3">
    <location>
        <begin position="172"/>
        <end position="190"/>
    </location>
</feature>
<dbReference type="PANTHER" id="PTHR11360:SF315">
    <property type="entry name" value="TRANSPORTER MCH2-RELATED"/>
    <property type="match status" value="1"/>
</dbReference>
<evidence type="ECO:0000259" key="4">
    <source>
        <dbReference type="PROSITE" id="PS50850"/>
    </source>
</evidence>
<dbReference type="SUPFAM" id="SSF103473">
    <property type="entry name" value="MFS general substrate transporter"/>
    <property type="match status" value="1"/>
</dbReference>
<feature type="transmembrane region" description="Helical" evidence="3">
    <location>
        <begin position="79"/>
        <end position="101"/>
    </location>
</feature>
<feature type="domain" description="Major facilitator superfamily (MFS) profile" evidence="4">
    <location>
        <begin position="240"/>
        <end position="429"/>
    </location>
</feature>